<dbReference type="KEGG" id="hsc:HVS_03855"/>
<keyword evidence="2" id="KW-0342">GTP-binding</keyword>
<gene>
    <name evidence="3" type="ORF">HVS_03855</name>
</gene>
<protein>
    <submittedName>
        <fullName evidence="3">Uncharacterized protein</fullName>
    </submittedName>
</protein>
<accession>A0A2K9E5H8</accession>
<evidence type="ECO:0000313" key="4">
    <source>
        <dbReference type="Proteomes" id="UP000233534"/>
    </source>
</evidence>
<dbReference type="RefSeq" id="WP_069196061.1">
    <property type="nucleotide sequence ID" value="NZ_CP025197.1"/>
</dbReference>
<proteinExistence type="predicted"/>
<evidence type="ECO:0000256" key="2">
    <source>
        <dbReference type="ARBA" id="ARBA00023134"/>
    </source>
</evidence>
<organism evidence="3 4">
    <name type="scientific">Acetivibrio saccincola</name>
    <dbReference type="NCBI Taxonomy" id="1677857"/>
    <lineage>
        <taxon>Bacteria</taxon>
        <taxon>Bacillati</taxon>
        <taxon>Bacillota</taxon>
        <taxon>Clostridia</taxon>
        <taxon>Eubacteriales</taxon>
        <taxon>Oscillospiraceae</taxon>
        <taxon>Acetivibrio</taxon>
    </lineage>
</organism>
<evidence type="ECO:0000256" key="1">
    <source>
        <dbReference type="ARBA" id="ARBA00022741"/>
    </source>
</evidence>
<dbReference type="InterPro" id="IPR009001">
    <property type="entry name" value="Transl_elong_EF1A/Init_IF2_C"/>
</dbReference>
<keyword evidence="4" id="KW-1185">Reference proteome</keyword>
<dbReference type="GO" id="GO:0005525">
    <property type="term" value="F:GTP binding"/>
    <property type="evidence" value="ECO:0007669"/>
    <property type="project" value="UniProtKB-KW"/>
</dbReference>
<reference evidence="3 4" key="1">
    <citation type="submission" date="2017-12" db="EMBL/GenBank/DDBJ databases">
        <title>Complete genome sequence of Herbivorax saccincola GGR1, a novel Cellulosome-producing hydrolytic bacterium in a thermophilic biogas plant, established by Illumina and Nanopore MinION sequencing.</title>
        <authorList>
            <person name="Pechtl A."/>
            <person name="Ruckert C."/>
            <person name="Koeck D.E."/>
            <person name="Maus I."/>
            <person name="Winkler A."/>
            <person name="Kalinowski J."/>
            <person name="Puhler A."/>
            <person name="Schwarz W.W."/>
            <person name="Zverlov V.V."/>
            <person name="Schluter A."/>
            <person name="Liebl W."/>
        </authorList>
    </citation>
    <scope>NUCLEOTIDE SEQUENCE [LARGE SCALE GENOMIC DNA]</scope>
    <source>
        <strain evidence="4">SR1</strain>
    </source>
</reference>
<dbReference type="EMBL" id="CP025197">
    <property type="protein sequence ID" value="AUG56716.1"/>
    <property type="molecule type" value="Genomic_DNA"/>
</dbReference>
<name>A0A2K9E5H8_9FIRM</name>
<evidence type="ECO:0000313" key="3">
    <source>
        <dbReference type="EMBL" id="AUG56716.1"/>
    </source>
</evidence>
<dbReference type="Proteomes" id="UP000233534">
    <property type="component" value="Chromosome"/>
</dbReference>
<dbReference type="Gene3D" id="2.40.30.10">
    <property type="entry name" value="Translation factors"/>
    <property type="match status" value="1"/>
</dbReference>
<keyword evidence="1" id="KW-0547">Nucleotide-binding</keyword>
<dbReference type="SUPFAM" id="SSF50465">
    <property type="entry name" value="EF-Tu/eEF-1alpha/eIF2-gamma C-terminal domain"/>
    <property type="match status" value="1"/>
</dbReference>
<dbReference type="AlphaFoldDB" id="A0A2K9E5H8"/>
<sequence length="99" mass="11195">MKKTVKAQITWISYSDGGRKHPPLAGTRYCPIVKFKNMKGKNGEYWSADFVCSEVDKNHSAIVDFTFLSEYAPIDYLVKGNQFELFEGNKKVAVGIIVE</sequence>